<name>A0AAV2FTI4_9ROSI</name>
<protein>
    <submittedName>
        <fullName evidence="2">Uncharacterized protein</fullName>
    </submittedName>
</protein>
<reference evidence="2 3" key="1">
    <citation type="submission" date="2024-04" db="EMBL/GenBank/DDBJ databases">
        <authorList>
            <person name="Fracassetti M."/>
        </authorList>
    </citation>
    <scope>NUCLEOTIDE SEQUENCE [LARGE SCALE GENOMIC DNA]</scope>
</reference>
<proteinExistence type="predicted"/>
<evidence type="ECO:0000313" key="2">
    <source>
        <dbReference type="EMBL" id="CAL1401703.1"/>
    </source>
</evidence>
<feature type="region of interest" description="Disordered" evidence="1">
    <location>
        <begin position="61"/>
        <end position="83"/>
    </location>
</feature>
<dbReference type="Proteomes" id="UP001497516">
    <property type="component" value="Chromosome 7"/>
</dbReference>
<dbReference type="AlphaFoldDB" id="A0AAV2FTI4"/>
<dbReference type="EMBL" id="OZ034820">
    <property type="protein sequence ID" value="CAL1401703.1"/>
    <property type="molecule type" value="Genomic_DNA"/>
</dbReference>
<keyword evidence="3" id="KW-1185">Reference proteome</keyword>
<evidence type="ECO:0000256" key="1">
    <source>
        <dbReference type="SAM" id="MobiDB-lite"/>
    </source>
</evidence>
<gene>
    <name evidence="2" type="ORF">LTRI10_LOCUS41749</name>
</gene>
<sequence length="105" mass="11889">MNDEIASPAKDIPTLYADHDDIVDDFSRENDEVTRHDEGRDLKHVDTSLHADHAQEENFDVQPIGNDEMGGAATSKFDDGPPLRQEPELDVLLLVWLIYMIRSSQ</sequence>
<accession>A0AAV2FTI4</accession>
<organism evidence="2 3">
    <name type="scientific">Linum trigynum</name>
    <dbReference type="NCBI Taxonomy" id="586398"/>
    <lineage>
        <taxon>Eukaryota</taxon>
        <taxon>Viridiplantae</taxon>
        <taxon>Streptophyta</taxon>
        <taxon>Embryophyta</taxon>
        <taxon>Tracheophyta</taxon>
        <taxon>Spermatophyta</taxon>
        <taxon>Magnoliopsida</taxon>
        <taxon>eudicotyledons</taxon>
        <taxon>Gunneridae</taxon>
        <taxon>Pentapetalae</taxon>
        <taxon>rosids</taxon>
        <taxon>fabids</taxon>
        <taxon>Malpighiales</taxon>
        <taxon>Linaceae</taxon>
        <taxon>Linum</taxon>
    </lineage>
</organism>
<evidence type="ECO:0000313" key="3">
    <source>
        <dbReference type="Proteomes" id="UP001497516"/>
    </source>
</evidence>